<dbReference type="EMBL" id="FQNF01000017">
    <property type="protein sequence ID" value="SGZ39079.1"/>
    <property type="molecule type" value="Genomic_DNA"/>
</dbReference>
<dbReference type="VEuPathDB" id="FungiDB:HGUI_01279"/>
<dbReference type="PANTHER" id="PTHR45982:SF1">
    <property type="entry name" value="REGULATOR OF CHROMOSOME CONDENSATION"/>
    <property type="match status" value="1"/>
</dbReference>
<proteinExistence type="predicted"/>
<dbReference type="InterPro" id="IPR009091">
    <property type="entry name" value="RCC1/BLIP-II"/>
</dbReference>
<evidence type="ECO:0000313" key="2">
    <source>
        <dbReference type="Proteomes" id="UP000183365"/>
    </source>
</evidence>
<name>A0A1L0CW90_9ASCO</name>
<dbReference type="Gene3D" id="2.130.10.30">
    <property type="entry name" value="Regulator of chromosome condensation 1/beta-lactamase-inhibitor protein II"/>
    <property type="match status" value="1"/>
</dbReference>
<accession>A0A1L0CW90</accession>
<evidence type="ECO:0008006" key="3">
    <source>
        <dbReference type="Google" id="ProtNLM"/>
    </source>
</evidence>
<dbReference type="SUPFAM" id="SSF50985">
    <property type="entry name" value="RCC1/BLIP-II"/>
    <property type="match status" value="1"/>
</dbReference>
<dbReference type="Pfam" id="PF13540">
    <property type="entry name" value="RCC1_2"/>
    <property type="match status" value="1"/>
</dbReference>
<gene>
    <name evidence="1" type="ORF">HGUI_01279</name>
</gene>
<organism evidence="1 2">
    <name type="scientific">Hanseniaspora guilliermondii</name>
    <dbReference type="NCBI Taxonomy" id="56406"/>
    <lineage>
        <taxon>Eukaryota</taxon>
        <taxon>Fungi</taxon>
        <taxon>Dikarya</taxon>
        <taxon>Ascomycota</taxon>
        <taxon>Saccharomycotina</taxon>
        <taxon>Saccharomycetes</taxon>
        <taxon>Saccharomycodales</taxon>
        <taxon>Saccharomycodaceae</taxon>
        <taxon>Hanseniaspora</taxon>
    </lineage>
</organism>
<keyword evidence="2" id="KW-1185">Reference proteome</keyword>
<dbReference type="InterPro" id="IPR051553">
    <property type="entry name" value="Ran_GTPase-activating"/>
</dbReference>
<evidence type="ECO:0000313" key="1">
    <source>
        <dbReference type="EMBL" id="SGZ39079.1"/>
    </source>
</evidence>
<dbReference type="Proteomes" id="UP000183365">
    <property type="component" value="Unassembled WGS sequence"/>
</dbReference>
<reference evidence="2" key="1">
    <citation type="submission" date="2016-11" db="EMBL/GenBank/DDBJ databases">
        <authorList>
            <person name="Guldener U."/>
        </authorList>
    </citation>
    <scope>NUCLEOTIDE SEQUENCE [LARGE SCALE GENOMIC DNA]</scope>
</reference>
<sequence length="386" mass="43710">MEMVNLGIPDLEDRDHCIQTLSLHDITNKINNLNIPVLTDIDNFSSGFDIRDIKCGGNHTLILLENGILLGAGDLQEIRNDSYKINDGWILLNQEIYTKVKDKYNNIDLANYCISSISTCWDCSFITLISKNPSLYSFVLSFGNQSKGELGRKQETKDYTIFKSLNIKSIQLHSCLYTSVMQVAYNSGDMEIHGWGSNNKGQLMEIKSKSDKQIDTPRLLHKFIQNQHIKCHIGKDFLVICDYKNDSVITTGNKKIADSFDDVNFSLQDVDHVDTMWSSVHYNKNGIILGFGNGQLGQLCMNNKSLPQAKFLKCGSEHMIYVSKEEPHVVKSWGWGEHGNCGVFTGDREINKQLVFYEPNIIYETENEEEIIDIYGGCATTFILIS</sequence>
<dbReference type="OrthoDB" id="5370059at2759"/>
<dbReference type="AlphaFoldDB" id="A0A1L0CW90"/>
<protein>
    <recommendedName>
        <fullName evidence="3">Protein ATS1</fullName>
    </recommendedName>
</protein>
<dbReference type="PANTHER" id="PTHR45982">
    <property type="entry name" value="REGULATOR OF CHROMOSOME CONDENSATION"/>
    <property type="match status" value="1"/>
</dbReference>